<accession>A0ABT0PAB3</accession>
<name>A0ABT0PAB3_9HYPH</name>
<sequence length="198" mass="22994">MNKINLRKLEYSPFENPFLNKSEFSTDDRIIKTQITQQKLVDHNTGQITDISMIHVIEKKSEEHFLETFADGVKSIFNLSRTAYRAFVIALQAYQDNQNNDTDSVTLIWKGEGVNGKKLDMVDKTFHNGIRELINKGILQPKLPNQYWVNPVFFFKKEDFSLMNRCSFLLERKFSDYLPSSTNPTDIVLKPDLLDDGH</sequence>
<comment type="caution">
    <text evidence="1">The sequence shown here is derived from an EMBL/GenBank/DDBJ whole genome shotgun (WGS) entry which is preliminary data.</text>
</comment>
<dbReference type="RefSeq" id="WP_249678031.1">
    <property type="nucleotide sequence ID" value="NZ_JAMCOF010000028.1"/>
</dbReference>
<dbReference type="EMBL" id="JAMCOF010000028">
    <property type="protein sequence ID" value="MCL6230389.1"/>
    <property type="molecule type" value="Genomic_DNA"/>
</dbReference>
<reference evidence="1 2" key="1">
    <citation type="submission" date="2022-05" db="EMBL/GenBank/DDBJ databases">
        <title>Description of the Bartonella bilalgolemii sp. nov. Isolated from Apodemus uralensis (Pallas 1811).</title>
        <authorList>
            <person name="Zgheib R."/>
            <person name="Celebi B."/>
        </authorList>
    </citation>
    <scope>NUCLEOTIDE SEQUENCE [LARGE SCALE GENOMIC DNA]</scope>
    <source>
        <strain evidence="1 2">G70</strain>
    </source>
</reference>
<evidence type="ECO:0000313" key="1">
    <source>
        <dbReference type="EMBL" id="MCL6230389.1"/>
    </source>
</evidence>
<keyword evidence="2" id="KW-1185">Reference proteome</keyword>
<protein>
    <recommendedName>
        <fullName evidence="3">Plasmid replication protein RepL domain-containing protein</fullName>
    </recommendedName>
</protein>
<proteinExistence type="predicted"/>
<evidence type="ECO:0000313" key="2">
    <source>
        <dbReference type="Proteomes" id="UP001523003"/>
    </source>
</evidence>
<dbReference type="Proteomes" id="UP001523003">
    <property type="component" value="Unassembled WGS sequence"/>
</dbReference>
<evidence type="ECO:0008006" key="3">
    <source>
        <dbReference type="Google" id="ProtNLM"/>
    </source>
</evidence>
<organism evidence="1 2">
    <name type="scientific">Bartonella bilalgolemii</name>
    <dbReference type="NCBI Taxonomy" id="2942911"/>
    <lineage>
        <taxon>Bacteria</taxon>
        <taxon>Pseudomonadati</taxon>
        <taxon>Pseudomonadota</taxon>
        <taxon>Alphaproteobacteria</taxon>
        <taxon>Hyphomicrobiales</taxon>
        <taxon>Bartonellaceae</taxon>
        <taxon>Bartonella</taxon>
    </lineage>
</organism>
<gene>
    <name evidence="1" type="ORF">M4Z11_07320</name>
</gene>